<keyword evidence="2" id="KW-1185">Reference proteome</keyword>
<dbReference type="Proteomes" id="UP001497700">
    <property type="component" value="Unassembled WGS sequence"/>
</dbReference>
<name>A0ACB9Z4H9_9PEZI</name>
<sequence>MTSLVPRPPYTDDELRALYPARLELQLVQILLRHGERSPVSARFQNAGLPAFWPYCSAVRQLKSAVLDRHTGQFSTLEWRRRLETFGPDDEPVLAAGPRGELDAVCDMGMLTDKGRETTFDLGTRLRALYVDRLRFLPPVLLDADALYLRATPIPRALDSVQETFAGLYPAHTRAPAFPAPAILTRAPGDETLFPNDGNCRRFAALSRAFAQRAADRWNATDEMAYLTKLYGKWMPEDGSPQQQQQQQQQQRVAVDSRPRLSGIMDTINSTLAHGPETRLPPEFYDARGREIVEKIGVEEWFAGYRESREYRMLGIGGLLGDVVGRMVGSAERSTADGEYEVARRLEAGAVRQGRGATPVRFGLSGCHDTTLAAVLASLGAYETGKWPPYTSHIAIEMFRKADGASSSRPTTTDSSPPQRGAATIPPIESSSSNAKPAAKPSWFGSLFSRSSSSSSAKPGSPPPGIGRKRSDELSAEEKAKLEQYYVRIRYNDEVVTVPGCRAPGKHLDGDESFCTLDAFKAIVDKFVPQNWKQQCRANVRGPAFPEKPEPAGY</sequence>
<reference evidence="1 2" key="1">
    <citation type="journal article" date="2022" name="New Phytol.">
        <title>Ecological generalism drives hyperdiversity of secondary metabolite gene clusters in xylarialean endophytes.</title>
        <authorList>
            <person name="Franco M.E.E."/>
            <person name="Wisecaver J.H."/>
            <person name="Arnold A.E."/>
            <person name="Ju Y.M."/>
            <person name="Slot J.C."/>
            <person name="Ahrendt S."/>
            <person name="Moore L.P."/>
            <person name="Eastman K.E."/>
            <person name="Scott K."/>
            <person name="Konkel Z."/>
            <person name="Mondo S.J."/>
            <person name="Kuo A."/>
            <person name="Hayes R.D."/>
            <person name="Haridas S."/>
            <person name="Andreopoulos B."/>
            <person name="Riley R."/>
            <person name="LaButti K."/>
            <person name="Pangilinan J."/>
            <person name="Lipzen A."/>
            <person name="Amirebrahimi M."/>
            <person name="Yan J."/>
            <person name="Adam C."/>
            <person name="Keymanesh K."/>
            <person name="Ng V."/>
            <person name="Louie K."/>
            <person name="Northen T."/>
            <person name="Drula E."/>
            <person name="Henrissat B."/>
            <person name="Hsieh H.M."/>
            <person name="Youens-Clark K."/>
            <person name="Lutzoni F."/>
            <person name="Miadlikowska J."/>
            <person name="Eastwood D.C."/>
            <person name="Hamelin R.C."/>
            <person name="Grigoriev I.V."/>
            <person name="U'Ren J.M."/>
        </authorList>
    </citation>
    <scope>NUCLEOTIDE SEQUENCE [LARGE SCALE GENOMIC DNA]</scope>
    <source>
        <strain evidence="1 2">CBS 119005</strain>
    </source>
</reference>
<dbReference type="EMBL" id="MU393459">
    <property type="protein sequence ID" value="KAI4866382.1"/>
    <property type="molecule type" value="Genomic_DNA"/>
</dbReference>
<protein>
    <submittedName>
        <fullName evidence="1">Phosphoglycerate mutase-like protein</fullName>
    </submittedName>
</protein>
<evidence type="ECO:0000313" key="1">
    <source>
        <dbReference type="EMBL" id="KAI4866382.1"/>
    </source>
</evidence>
<organism evidence="1 2">
    <name type="scientific">Hypoxylon rubiginosum</name>
    <dbReference type="NCBI Taxonomy" id="110542"/>
    <lineage>
        <taxon>Eukaryota</taxon>
        <taxon>Fungi</taxon>
        <taxon>Dikarya</taxon>
        <taxon>Ascomycota</taxon>
        <taxon>Pezizomycotina</taxon>
        <taxon>Sordariomycetes</taxon>
        <taxon>Xylariomycetidae</taxon>
        <taxon>Xylariales</taxon>
        <taxon>Hypoxylaceae</taxon>
        <taxon>Hypoxylon</taxon>
    </lineage>
</organism>
<comment type="caution">
    <text evidence="1">The sequence shown here is derived from an EMBL/GenBank/DDBJ whole genome shotgun (WGS) entry which is preliminary data.</text>
</comment>
<proteinExistence type="predicted"/>
<evidence type="ECO:0000313" key="2">
    <source>
        <dbReference type="Proteomes" id="UP001497700"/>
    </source>
</evidence>
<gene>
    <name evidence="1" type="ORF">F4820DRAFT_250976</name>
</gene>
<accession>A0ACB9Z4H9</accession>